<evidence type="ECO:0008006" key="3">
    <source>
        <dbReference type="Google" id="ProtNLM"/>
    </source>
</evidence>
<dbReference type="AlphaFoldDB" id="A0A1H4R4F7"/>
<accession>A0A1H4R4F7</accession>
<dbReference type="RefSeq" id="WP_091307706.1">
    <property type="nucleotide sequence ID" value="NZ_FNSO01000004.1"/>
</dbReference>
<dbReference type="OrthoDB" id="3264463at2"/>
<reference evidence="2" key="1">
    <citation type="submission" date="2016-10" db="EMBL/GenBank/DDBJ databases">
        <authorList>
            <person name="Varghese N."/>
            <person name="Submissions S."/>
        </authorList>
    </citation>
    <scope>NUCLEOTIDE SEQUENCE [LARGE SCALE GENOMIC DNA]</scope>
    <source>
        <strain evidence="2">DSM 44544</strain>
    </source>
</reference>
<keyword evidence="2" id="KW-1185">Reference proteome</keyword>
<proteinExistence type="predicted"/>
<gene>
    <name evidence="1" type="ORF">SAMN04489727_3150</name>
</gene>
<name>A0A1H4R4F7_9PSEU</name>
<evidence type="ECO:0000313" key="1">
    <source>
        <dbReference type="EMBL" id="SEC26624.1"/>
    </source>
</evidence>
<protein>
    <recommendedName>
        <fullName evidence="3">DUF4192 domain-containing protein</fullName>
    </recommendedName>
</protein>
<dbReference type="Proteomes" id="UP000199622">
    <property type="component" value="Unassembled WGS sequence"/>
</dbReference>
<evidence type="ECO:0000313" key="2">
    <source>
        <dbReference type="Proteomes" id="UP000199622"/>
    </source>
</evidence>
<dbReference type="EMBL" id="FNSO01000004">
    <property type="protein sequence ID" value="SEC26624.1"/>
    <property type="molecule type" value="Genomic_DNA"/>
</dbReference>
<dbReference type="InterPro" id="IPR025447">
    <property type="entry name" value="DUF4192"/>
</dbReference>
<dbReference type="STRING" id="208445.SAMN04489727_3150"/>
<sequence>MTATTPADLRDPAQLLAALPYLIGFRPAKSVVLIGHEDPGDTPGLVLRGDLPRREHRVHQARALAARFAAGRHIGVTLAVVGGHRRPGKPPPHRDFVDELAAALGERDLPVLHALWTPAISTGAPWACYRLEECAGALPDLRTTVIAAAATEYGTVAFDSREELEALLAPRTPEAVARRADRLSRMTSPPWPVATRVNEAASVVRAAFVRQRKGEGALTDEEAILLACALRLPEIRDACLAMAVPPKTTQAREAERLWLTLVRETPAPDRAEAATLLGFTAYMRGDGAFAGMALDNALEAQPGHVLASLLKRVLHHGTPPKVIRGLATAAAGHLVGFGLEPAEFDAEQAA</sequence>
<organism evidence="1 2">
    <name type="scientific">Amycolatopsis tolypomycina</name>
    <dbReference type="NCBI Taxonomy" id="208445"/>
    <lineage>
        <taxon>Bacteria</taxon>
        <taxon>Bacillati</taxon>
        <taxon>Actinomycetota</taxon>
        <taxon>Actinomycetes</taxon>
        <taxon>Pseudonocardiales</taxon>
        <taxon>Pseudonocardiaceae</taxon>
        <taxon>Amycolatopsis</taxon>
    </lineage>
</organism>
<dbReference type="Pfam" id="PF13830">
    <property type="entry name" value="DUF4192"/>
    <property type="match status" value="1"/>
</dbReference>